<dbReference type="InterPro" id="IPR001647">
    <property type="entry name" value="HTH_TetR"/>
</dbReference>
<evidence type="ECO:0000256" key="1">
    <source>
        <dbReference type="ARBA" id="ARBA00023125"/>
    </source>
</evidence>
<dbReference type="Gene3D" id="1.10.357.10">
    <property type="entry name" value="Tetracycline Repressor, domain 2"/>
    <property type="match status" value="1"/>
</dbReference>
<accession>A0ABW6WWD6</accession>
<feature type="domain" description="HTH tetR-type" evidence="3">
    <location>
        <begin position="15"/>
        <end position="73"/>
    </location>
</feature>
<dbReference type="PROSITE" id="PS50977">
    <property type="entry name" value="HTH_TETR_2"/>
    <property type="match status" value="1"/>
</dbReference>
<dbReference type="RefSeq" id="WP_040433494.1">
    <property type="nucleotide sequence ID" value="NZ_JBIAZU010000009.1"/>
</dbReference>
<gene>
    <name evidence="4" type="ORF">ACFY35_46400</name>
</gene>
<keyword evidence="5" id="KW-1185">Reference proteome</keyword>
<dbReference type="EMBL" id="JBIAZU010000009">
    <property type="protein sequence ID" value="MFF5296910.1"/>
    <property type="molecule type" value="Genomic_DNA"/>
</dbReference>
<sequence length="200" mass="22292">MRVPYEATGRRDQKARTREALVDATRRLLADGVNPTVEQAAVEARISRTTAYRYFPSQRALLLAAYPEITRRSLLPEDAPDDVPTRLDLVLAAFARVNLDWEPQLRTSLRLSLEPGAEQPVLRQGRAITWIEEALAPLRSSHPRVDVRRLAIAIRATTGIESLIWLTDIAGLSRADAVALMRDSAQALLASYTGQERNGR</sequence>
<reference evidence="4 5" key="1">
    <citation type="submission" date="2024-10" db="EMBL/GenBank/DDBJ databases">
        <title>The Natural Products Discovery Center: Release of the First 8490 Sequenced Strains for Exploring Actinobacteria Biosynthetic Diversity.</title>
        <authorList>
            <person name="Kalkreuter E."/>
            <person name="Kautsar S.A."/>
            <person name="Yang D."/>
            <person name="Bader C.D."/>
            <person name="Teijaro C.N."/>
            <person name="Fluegel L."/>
            <person name="Davis C.M."/>
            <person name="Simpson J.R."/>
            <person name="Lauterbach L."/>
            <person name="Steele A.D."/>
            <person name="Gui C."/>
            <person name="Meng S."/>
            <person name="Li G."/>
            <person name="Viehrig K."/>
            <person name="Ye F."/>
            <person name="Su P."/>
            <person name="Kiefer A.F."/>
            <person name="Nichols A."/>
            <person name="Cepeda A.J."/>
            <person name="Yan W."/>
            <person name="Fan B."/>
            <person name="Jiang Y."/>
            <person name="Adhikari A."/>
            <person name="Zheng C.-J."/>
            <person name="Schuster L."/>
            <person name="Cowan T.M."/>
            <person name="Smanski M.J."/>
            <person name="Chevrette M.G."/>
            <person name="De Carvalho L.P.S."/>
            <person name="Shen B."/>
        </authorList>
    </citation>
    <scope>NUCLEOTIDE SEQUENCE [LARGE SCALE GENOMIC DNA]</scope>
    <source>
        <strain evidence="4 5">NPDC000087</strain>
    </source>
</reference>
<dbReference type="SUPFAM" id="SSF46689">
    <property type="entry name" value="Homeodomain-like"/>
    <property type="match status" value="1"/>
</dbReference>
<keyword evidence="1 2" id="KW-0238">DNA-binding</keyword>
<dbReference type="InterPro" id="IPR009057">
    <property type="entry name" value="Homeodomain-like_sf"/>
</dbReference>
<name>A0ABW6WWD6_9ACTN</name>
<dbReference type="Proteomes" id="UP001602245">
    <property type="component" value="Unassembled WGS sequence"/>
</dbReference>
<protein>
    <submittedName>
        <fullName evidence="4">TetR/AcrR family transcriptional regulator</fullName>
    </submittedName>
</protein>
<evidence type="ECO:0000259" key="3">
    <source>
        <dbReference type="PROSITE" id="PS50977"/>
    </source>
</evidence>
<evidence type="ECO:0000256" key="2">
    <source>
        <dbReference type="PROSITE-ProRule" id="PRU00335"/>
    </source>
</evidence>
<evidence type="ECO:0000313" key="5">
    <source>
        <dbReference type="Proteomes" id="UP001602245"/>
    </source>
</evidence>
<feature type="DNA-binding region" description="H-T-H motif" evidence="2">
    <location>
        <begin position="36"/>
        <end position="55"/>
    </location>
</feature>
<proteinExistence type="predicted"/>
<evidence type="ECO:0000313" key="4">
    <source>
        <dbReference type="EMBL" id="MFF5296910.1"/>
    </source>
</evidence>
<dbReference type="Pfam" id="PF00440">
    <property type="entry name" value="TetR_N"/>
    <property type="match status" value="1"/>
</dbReference>
<organism evidence="4 5">
    <name type="scientific">Paractinoplanes globisporus</name>
    <dbReference type="NCBI Taxonomy" id="113565"/>
    <lineage>
        <taxon>Bacteria</taxon>
        <taxon>Bacillati</taxon>
        <taxon>Actinomycetota</taxon>
        <taxon>Actinomycetes</taxon>
        <taxon>Micromonosporales</taxon>
        <taxon>Micromonosporaceae</taxon>
        <taxon>Paractinoplanes</taxon>
    </lineage>
</organism>
<comment type="caution">
    <text evidence="4">The sequence shown here is derived from an EMBL/GenBank/DDBJ whole genome shotgun (WGS) entry which is preliminary data.</text>
</comment>